<evidence type="ECO:0000256" key="14">
    <source>
        <dbReference type="RuleBase" id="RU003431"/>
    </source>
</evidence>
<proteinExistence type="inferred from homology"/>
<evidence type="ECO:0000256" key="9">
    <source>
        <dbReference type="ARBA" id="ARBA00023157"/>
    </source>
</evidence>
<dbReference type="CDD" id="cd07302">
    <property type="entry name" value="CHD"/>
    <property type="match status" value="1"/>
</dbReference>
<feature type="coiled-coil region" evidence="15">
    <location>
        <begin position="780"/>
        <end position="811"/>
    </location>
</feature>
<keyword evidence="10 13" id="KW-0456">Lyase</keyword>
<keyword evidence="6" id="KW-0547">Nucleotide-binding</keyword>
<dbReference type="InterPro" id="IPR001245">
    <property type="entry name" value="Ser-Thr/Tyr_kinase_cat_dom"/>
</dbReference>
<feature type="domain" description="Protein kinase" evidence="17">
    <location>
        <begin position="453"/>
        <end position="771"/>
    </location>
</feature>
<accession>A0A669BCC1</accession>
<dbReference type="PANTHER" id="PTHR11920">
    <property type="entry name" value="GUANYLYL CYCLASE"/>
    <property type="match status" value="1"/>
</dbReference>
<evidence type="ECO:0000256" key="1">
    <source>
        <dbReference type="ARBA" id="ARBA00001436"/>
    </source>
</evidence>
<dbReference type="InterPro" id="IPR001828">
    <property type="entry name" value="ANF_lig-bd_rcpt"/>
</dbReference>
<keyword evidence="12 14" id="KW-0141">cGMP biosynthesis</keyword>
<dbReference type="GO" id="GO:0004672">
    <property type="term" value="F:protein kinase activity"/>
    <property type="evidence" value="ECO:0007669"/>
    <property type="project" value="InterPro"/>
</dbReference>
<dbReference type="FunFam" id="3.30.70.1230:FF:000013">
    <property type="entry name" value="Guanylate cyclase"/>
    <property type="match status" value="1"/>
</dbReference>
<gene>
    <name evidence="19" type="primary">gc2</name>
</gene>
<evidence type="ECO:0000259" key="18">
    <source>
        <dbReference type="PROSITE" id="PS50125"/>
    </source>
</evidence>
<comment type="subcellular location">
    <subcellularLocation>
        <location evidence="2">Photoreceptor outer segment membrane</location>
        <topology evidence="2">Single-pass type I membrane protein</topology>
    </subcellularLocation>
</comment>
<dbReference type="GO" id="GO:0005524">
    <property type="term" value="F:ATP binding"/>
    <property type="evidence" value="ECO:0007669"/>
    <property type="project" value="InterPro"/>
</dbReference>
<dbReference type="CDD" id="cd06371">
    <property type="entry name" value="PBP1_sensory_GC_DEF-like"/>
    <property type="match status" value="1"/>
</dbReference>
<dbReference type="SMART" id="SM00044">
    <property type="entry name" value="CYCc"/>
    <property type="match status" value="1"/>
</dbReference>
<feature type="domain" description="Guanylate cyclase" evidence="18">
    <location>
        <begin position="843"/>
        <end position="973"/>
    </location>
</feature>
<dbReference type="GO" id="GO:0035556">
    <property type="term" value="P:intracellular signal transduction"/>
    <property type="evidence" value="ECO:0007669"/>
    <property type="project" value="InterPro"/>
</dbReference>
<sequence>SLSDFPHQPSCEFLFILLASLCLLPCPTQAAWFRVGVVGPWGCDPLFAKALPSVAAQLAVNRINKDASLSYAVTFEYAVLQEPCETSRALEAFVGFHTKASGYIGPANPGYCDAASMLSKGWNKALFPWGCVGYELDDVRSHPTFARSMARPTWVLLSVMSYFRWAHIGIISSSEDIWMETATKVADALRSHGMPVRLVTFMENTPHGIRRALTKVRKMIVILCMHSVLIGGTAQRLLLETAYDMQMIDGSLVFLPYDTLLYSLPYHNVTYPALKRNNKLLRAYDAVLTITIDSPRVSFYEAYREAMERGEVASTLKPQQVSPLFGTIYNSVIFMAHAVHRVRESREWMSGGNLAQQSRNLAFQGFSHPIKTNGSGAALLEYLILDTDGISWELKPTHRYLRKCCTSIGMVRFLGKDIHFPRGYGPKKDASCWFTPGVICSGGEDVATLTSSIGLLVLLGPPLFPLIRRRINQIRLVRGPNKILLTLADVTFINPSLSNKKLSLDDSRTSGMKSMSERSLASTISTQSPATYENSNVVIFEARPSIYELQCNSFETMKDMRHENVNPFLGFFHDCGVFAIVTEFCSRGSLEDLLLNEDVKLDWMFKSSLLLDLIKGMKYLHHRGVSHTRLKSRNCVVDGRFVLKVTDYGYNEVLEAQRFPYVEPHADELLWTAPEILRSGQAGLHGTLPGDVYSFAIIMQEVVVRGPPFCMLDLSDKEIIEKLCKPPPLCRPVVSPDYAPMECIQLMKQCWNEQPDKRPAFDEIFDQFKNINKGKKTNIIDSMLRMLEQYSSNLEELIRERTEELEIEKQKTEKLLTQMLPPSVAEALKVGGTVEPEYFDQVSLYFSDIVGFTTISANSEPIEVVDLLNDLYTLFDAIIGNHDVYKVETIGDAYMVASGVPVPNGIRHATEIANMALDILSAVGTFKMRHMPDVPVRIRIGLHTGPCVAGVVGLTMPRYCLFGDTVTTASRMESSGMPYRIHVHQSTVKVLHELNLGYKLELRGRTEVRGKGIEETYWLVGRDGFTKPLPCKNNHIMPLLKFEIMQPFKCPMTALKMKDKTHLIGSFCQAYDALSIFLCV</sequence>
<dbReference type="PROSITE" id="PS00452">
    <property type="entry name" value="GUANYLATE_CYCLASE_1"/>
    <property type="match status" value="1"/>
</dbReference>
<dbReference type="Gene3D" id="3.30.70.1230">
    <property type="entry name" value="Nucleotide cyclase"/>
    <property type="match status" value="1"/>
</dbReference>
<dbReference type="PANTHER" id="PTHR11920:SF349">
    <property type="entry name" value="RETINAL GUANYLYL CYCLASE 2"/>
    <property type="match status" value="1"/>
</dbReference>
<dbReference type="SUPFAM" id="SSF53822">
    <property type="entry name" value="Periplasmic binding protein-like I"/>
    <property type="match status" value="1"/>
</dbReference>
<evidence type="ECO:0000256" key="12">
    <source>
        <dbReference type="ARBA" id="ARBA00023293"/>
    </source>
</evidence>
<dbReference type="Pfam" id="PF00211">
    <property type="entry name" value="Guanylate_cyc"/>
    <property type="match status" value="1"/>
</dbReference>
<dbReference type="Gene3D" id="3.40.50.2300">
    <property type="match status" value="2"/>
</dbReference>
<evidence type="ECO:0000256" key="4">
    <source>
        <dbReference type="ARBA" id="ARBA00022692"/>
    </source>
</evidence>
<dbReference type="InterPro" id="IPR000719">
    <property type="entry name" value="Prot_kinase_dom"/>
</dbReference>
<keyword evidence="15" id="KW-0175">Coiled coil</keyword>
<dbReference type="AlphaFoldDB" id="A0A669BCC1"/>
<evidence type="ECO:0000256" key="13">
    <source>
        <dbReference type="RuleBase" id="RU000405"/>
    </source>
</evidence>
<dbReference type="GO" id="GO:0005886">
    <property type="term" value="C:plasma membrane"/>
    <property type="evidence" value="ECO:0007669"/>
    <property type="project" value="TreeGrafter"/>
</dbReference>
<dbReference type="Pfam" id="PF01094">
    <property type="entry name" value="ANF_receptor"/>
    <property type="match status" value="1"/>
</dbReference>
<comment type="similarity">
    <text evidence="13">Belongs to the adenylyl cyclase class-4/guanylyl cyclase family.</text>
</comment>
<dbReference type="GO" id="GO:0004383">
    <property type="term" value="F:guanylate cyclase activity"/>
    <property type="evidence" value="ECO:0007669"/>
    <property type="project" value="UniProtKB-EC"/>
</dbReference>
<dbReference type="PROSITE" id="PS50125">
    <property type="entry name" value="GUANYLATE_CYCLASE_2"/>
    <property type="match status" value="1"/>
</dbReference>
<reference evidence="19" key="3">
    <citation type="submission" date="2025-09" db="UniProtKB">
        <authorList>
            <consortium name="Ensembl"/>
        </authorList>
    </citation>
    <scope>IDENTIFICATION</scope>
</reference>
<dbReference type="InterPro" id="IPR018297">
    <property type="entry name" value="A/G_cyclase_CS"/>
</dbReference>
<reference evidence="20" key="1">
    <citation type="submission" date="2012-01" db="EMBL/GenBank/DDBJ databases">
        <title>The Genome Sequence of Oreochromis niloticus (Nile Tilapia).</title>
        <authorList>
            <consortium name="Broad Institute Genome Assembly Team"/>
            <consortium name="Broad Institute Sequencing Platform"/>
            <person name="Di Palma F."/>
            <person name="Johnson J."/>
            <person name="Lander E.S."/>
            <person name="Lindblad-Toh K."/>
        </authorList>
    </citation>
    <scope>NUCLEOTIDE SEQUENCE [LARGE SCALE GENOMIC DNA]</scope>
</reference>
<feature type="signal peptide" evidence="16">
    <location>
        <begin position="1"/>
        <end position="30"/>
    </location>
</feature>
<name>A0A669BCC1_ORENI</name>
<dbReference type="InterPro" id="IPR011645">
    <property type="entry name" value="HNOB_dom_associated"/>
</dbReference>
<dbReference type="Gene3D" id="1.10.510.10">
    <property type="entry name" value="Transferase(Phosphotransferase) domain 1"/>
    <property type="match status" value="1"/>
</dbReference>
<dbReference type="PROSITE" id="PS50011">
    <property type="entry name" value="PROTEIN_KINASE_DOM"/>
    <property type="match status" value="1"/>
</dbReference>
<dbReference type="GeneTree" id="ENSGT00940000165991"/>
<evidence type="ECO:0000256" key="2">
    <source>
        <dbReference type="ARBA" id="ARBA00004451"/>
    </source>
</evidence>
<keyword evidence="5 16" id="KW-0732">Signal</keyword>
<dbReference type="Proteomes" id="UP000005207">
    <property type="component" value="Linkage group LG3"/>
</dbReference>
<dbReference type="GO" id="GO:0007168">
    <property type="term" value="P:receptor guanylyl cyclase signaling pathway"/>
    <property type="evidence" value="ECO:0007669"/>
    <property type="project" value="TreeGrafter"/>
</dbReference>
<dbReference type="SUPFAM" id="SSF55073">
    <property type="entry name" value="Nucleotide cyclase"/>
    <property type="match status" value="1"/>
</dbReference>
<keyword evidence="11" id="KW-0966">Cell projection</keyword>
<dbReference type="InterPro" id="IPR028082">
    <property type="entry name" value="Peripla_BP_I"/>
</dbReference>
<keyword evidence="20" id="KW-1185">Reference proteome</keyword>
<keyword evidence="8" id="KW-0472">Membrane</keyword>
<evidence type="ECO:0000256" key="11">
    <source>
        <dbReference type="ARBA" id="ARBA00023273"/>
    </source>
</evidence>
<dbReference type="EC" id="4.6.1.2" evidence="3 14"/>
<dbReference type="Ensembl" id="ENSONIT00000069348.1">
    <property type="protein sequence ID" value="ENSONIP00000033097.1"/>
    <property type="gene ID" value="ENSONIG00000011867.2"/>
</dbReference>
<evidence type="ECO:0000256" key="16">
    <source>
        <dbReference type="SAM" id="SignalP"/>
    </source>
</evidence>
<dbReference type="SUPFAM" id="SSF56112">
    <property type="entry name" value="Protein kinase-like (PK-like)"/>
    <property type="match status" value="1"/>
</dbReference>
<dbReference type="InterPro" id="IPR011009">
    <property type="entry name" value="Kinase-like_dom_sf"/>
</dbReference>
<evidence type="ECO:0000256" key="5">
    <source>
        <dbReference type="ARBA" id="ARBA00022729"/>
    </source>
</evidence>
<dbReference type="InterPro" id="IPR029787">
    <property type="entry name" value="Nucleotide_cyclase"/>
</dbReference>
<evidence type="ECO:0000256" key="10">
    <source>
        <dbReference type="ARBA" id="ARBA00023239"/>
    </source>
</evidence>
<evidence type="ECO:0000256" key="3">
    <source>
        <dbReference type="ARBA" id="ARBA00012202"/>
    </source>
</evidence>
<dbReference type="FunFam" id="1.10.510.10:FF:000404">
    <property type="entry name" value="Guanylate cyclase"/>
    <property type="match status" value="1"/>
</dbReference>
<keyword evidence="4" id="KW-0812">Transmembrane</keyword>
<evidence type="ECO:0000256" key="6">
    <source>
        <dbReference type="ARBA" id="ARBA00022741"/>
    </source>
</evidence>
<protein>
    <recommendedName>
        <fullName evidence="3 14">Guanylate cyclase</fullName>
        <ecNumber evidence="3 14">4.6.1.2</ecNumber>
    </recommendedName>
</protein>
<reference evidence="19" key="2">
    <citation type="submission" date="2025-08" db="UniProtKB">
        <authorList>
            <consortium name="Ensembl"/>
        </authorList>
    </citation>
    <scope>IDENTIFICATION</scope>
</reference>
<evidence type="ECO:0000256" key="15">
    <source>
        <dbReference type="SAM" id="Coils"/>
    </source>
</evidence>
<dbReference type="Pfam" id="PF07714">
    <property type="entry name" value="PK_Tyr_Ser-Thr"/>
    <property type="match status" value="1"/>
</dbReference>
<keyword evidence="7" id="KW-1133">Transmembrane helix</keyword>
<evidence type="ECO:0000313" key="19">
    <source>
        <dbReference type="Ensembl" id="ENSONIP00000033097.1"/>
    </source>
</evidence>
<evidence type="ECO:0000313" key="20">
    <source>
        <dbReference type="Proteomes" id="UP000005207"/>
    </source>
</evidence>
<evidence type="ECO:0000256" key="8">
    <source>
        <dbReference type="ARBA" id="ARBA00023136"/>
    </source>
</evidence>
<evidence type="ECO:0000256" key="7">
    <source>
        <dbReference type="ARBA" id="ARBA00022989"/>
    </source>
</evidence>
<dbReference type="FunFam" id="3.40.50.2300:FF:000114">
    <property type="entry name" value="Guanylate cyclase"/>
    <property type="match status" value="1"/>
</dbReference>
<dbReference type="InterPro" id="IPR001054">
    <property type="entry name" value="A/G_cyclase"/>
</dbReference>
<comment type="catalytic activity">
    <reaction evidence="1 14">
        <text>GTP = 3',5'-cyclic GMP + diphosphate</text>
        <dbReference type="Rhea" id="RHEA:13665"/>
        <dbReference type="ChEBI" id="CHEBI:33019"/>
        <dbReference type="ChEBI" id="CHEBI:37565"/>
        <dbReference type="ChEBI" id="CHEBI:57746"/>
        <dbReference type="EC" id="4.6.1.2"/>
    </reaction>
</comment>
<dbReference type="GO" id="GO:0001653">
    <property type="term" value="F:peptide receptor activity"/>
    <property type="evidence" value="ECO:0007669"/>
    <property type="project" value="TreeGrafter"/>
</dbReference>
<dbReference type="Gene3D" id="6.10.250.780">
    <property type="match status" value="1"/>
</dbReference>
<feature type="chain" id="PRO_5025694507" description="Guanylate cyclase" evidence="16">
    <location>
        <begin position="31"/>
        <end position="1080"/>
    </location>
</feature>
<dbReference type="Pfam" id="PF07701">
    <property type="entry name" value="HNOBA"/>
    <property type="match status" value="1"/>
</dbReference>
<keyword evidence="9" id="KW-1015">Disulfide bond</keyword>
<evidence type="ECO:0000259" key="17">
    <source>
        <dbReference type="PROSITE" id="PS50011"/>
    </source>
</evidence>
<dbReference type="GO" id="GO:0004016">
    <property type="term" value="F:adenylate cyclase activity"/>
    <property type="evidence" value="ECO:0007669"/>
    <property type="project" value="TreeGrafter"/>
</dbReference>
<organism evidence="19 20">
    <name type="scientific">Oreochromis niloticus</name>
    <name type="common">Nile tilapia</name>
    <name type="synonym">Tilapia nilotica</name>
    <dbReference type="NCBI Taxonomy" id="8128"/>
    <lineage>
        <taxon>Eukaryota</taxon>
        <taxon>Metazoa</taxon>
        <taxon>Chordata</taxon>
        <taxon>Craniata</taxon>
        <taxon>Vertebrata</taxon>
        <taxon>Euteleostomi</taxon>
        <taxon>Actinopterygii</taxon>
        <taxon>Neopterygii</taxon>
        <taxon>Teleostei</taxon>
        <taxon>Neoteleostei</taxon>
        <taxon>Acanthomorphata</taxon>
        <taxon>Ovalentaria</taxon>
        <taxon>Cichlomorphae</taxon>
        <taxon>Cichliformes</taxon>
        <taxon>Cichlidae</taxon>
        <taxon>African cichlids</taxon>
        <taxon>Pseudocrenilabrinae</taxon>
        <taxon>Oreochromini</taxon>
        <taxon>Oreochromis</taxon>
    </lineage>
</organism>
<dbReference type="InterPro" id="IPR050401">
    <property type="entry name" value="Cyclic_nucleotide_synthase"/>
</dbReference>